<evidence type="ECO:0000313" key="20">
    <source>
        <dbReference type="Proteomes" id="UP000799753"/>
    </source>
</evidence>
<keyword evidence="10" id="KW-0326">Glycosidase</keyword>
<evidence type="ECO:0000256" key="5">
    <source>
        <dbReference type="ARBA" id="ARBA00012754"/>
    </source>
</evidence>
<dbReference type="GO" id="GO:0000272">
    <property type="term" value="P:polysaccharide catabolic process"/>
    <property type="evidence" value="ECO:0007669"/>
    <property type="project" value="UniProtKB-KW"/>
</dbReference>
<keyword evidence="8" id="KW-0325">Glycoprotein</keyword>
<evidence type="ECO:0000256" key="8">
    <source>
        <dbReference type="ARBA" id="ARBA00023180"/>
    </source>
</evidence>
<dbReference type="Gene3D" id="2.60.40.10">
    <property type="entry name" value="Immunoglobulins"/>
    <property type="match status" value="2"/>
</dbReference>
<dbReference type="UniPathway" id="UPA00280"/>
<keyword evidence="11" id="KW-0624">Polysaccharide degradation</keyword>
<evidence type="ECO:0000256" key="9">
    <source>
        <dbReference type="ARBA" id="ARBA00023277"/>
    </source>
</evidence>
<feature type="domain" description="Glycoside hydrolase family 2 immunoglobulin-like beta-sandwich" evidence="15">
    <location>
        <begin position="202"/>
        <end position="311"/>
    </location>
</feature>
<dbReference type="Pfam" id="PF17753">
    <property type="entry name" value="Ig_mannosidase"/>
    <property type="match status" value="1"/>
</dbReference>
<dbReference type="EC" id="3.2.1.25" evidence="5"/>
<dbReference type="PANTHER" id="PTHR43730:SF1">
    <property type="entry name" value="BETA-MANNOSIDASE"/>
    <property type="match status" value="1"/>
</dbReference>
<evidence type="ECO:0000256" key="14">
    <source>
        <dbReference type="ARBA" id="ARBA00041614"/>
    </source>
</evidence>
<dbReference type="InterPro" id="IPR017853">
    <property type="entry name" value="GH"/>
</dbReference>
<dbReference type="InterPro" id="IPR050887">
    <property type="entry name" value="Beta-mannosidase_GH2"/>
</dbReference>
<proteinExistence type="inferred from homology"/>
<evidence type="ECO:0000259" key="16">
    <source>
        <dbReference type="Pfam" id="PF17753"/>
    </source>
</evidence>
<dbReference type="OrthoDB" id="2866996at2759"/>
<evidence type="ECO:0000256" key="11">
    <source>
        <dbReference type="ARBA" id="ARBA00023326"/>
    </source>
</evidence>
<dbReference type="FunFam" id="2.60.120.260:FF:000118">
    <property type="entry name" value="Beta-mannosidase B"/>
    <property type="match status" value="1"/>
</dbReference>
<dbReference type="Gene3D" id="3.20.20.80">
    <property type="entry name" value="Glycosidases"/>
    <property type="match status" value="1"/>
</dbReference>
<evidence type="ECO:0000256" key="13">
    <source>
        <dbReference type="ARBA" id="ARBA00041069"/>
    </source>
</evidence>
<evidence type="ECO:0000259" key="17">
    <source>
        <dbReference type="Pfam" id="PF17786"/>
    </source>
</evidence>
<dbReference type="InterPro" id="IPR054593">
    <property type="entry name" value="Beta-mannosidase-like_N2"/>
</dbReference>
<keyword evidence="7 19" id="KW-0378">Hydrolase</keyword>
<dbReference type="InterPro" id="IPR041625">
    <property type="entry name" value="Beta-mannosidase_Ig"/>
</dbReference>
<dbReference type="Gene3D" id="2.60.120.260">
    <property type="entry name" value="Galactose-binding domain-like"/>
    <property type="match status" value="1"/>
</dbReference>
<protein>
    <recommendedName>
        <fullName evidence="13">Beta-mannosidase B</fullName>
        <ecNumber evidence="5">3.2.1.25</ecNumber>
    </recommendedName>
    <alternativeName>
        <fullName evidence="14">Mannanase B</fullName>
    </alternativeName>
</protein>
<dbReference type="GO" id="GO:0005576">
    <property type="term" value="C:extracellular region"/>
    <property type="evidence" value="ECO:0007669"/>
    <property type="project" value="UniProtKB-SubCell"/>
</dbReference>
<evidence type="ECO:0000256" key="4">
    <source>
        <dbReference type="ARBA" id="ARBA00011738"/>
    </source>
</evidence>
<gene>
    <name evidence="19" type="ORF">P280DRAFT_506695</name>
</gene>
<comment type="similarity">
    <text evidence="12">Belongs to the glycosyl hydrolase 2 family. Beta-mannosidase B subfamily.</text>
</comment>
<dbReference type="InterPro" id="IPR041447">
    <property type="entry name" value="Mannosidase_ig"/>
</dbReference>
<evidence type="ECO:0000259" key="18">
    <source>
        <dbReference type="Pfam" id="PF22666"/>
    </source>
</evidence>
<dbReference type="InterPro" id="IPR036156">
    <property type="entry name" value="Beta-gal/glucu_dom_sf"/>
</dbReference>
<feature type="domain" description="Mannosidase Ig/CBM-like" evidence="17">
    <location>
        <begin position="709"/>
        <end position="808"/>
    </location>
</feature>
<dbReference type="InterPro" id="IPR006102">
    <property type="entry name" value="Ig-like_GH2"/>
</dbReference>
<sequence>MASVLYGSKTLTEGWIFKQGDRASTSEYLPANNLPTEVHLDLIKNDKISDPFDDINELSVRWVEDVPWTYRTTFQSDAGPPGPGFKVVLVFGGLDTFATVYLNGNQILKSENMFIEHRIDVTELVKNESEGENVLEIEFESARQKGLELVEAHKEHRFIVHQTEISRGPVRKAQYHWGWDWGPILLGCGPWKPIRLERYLSRIEDLWVEYEFSDDYERVTGTVFVKIEGSGSVQVTIEPPSPENGFMALKQLQHAEGHPEGTLSGKFELRDVQLWWPIGYGKQALYGVSASLTAVETHSVVQQLAKKIGFRKVELVQELDSDGTSFYFRINNVDIFSGGSCWIPADSFLSRTTPAEYRSWIQKVAEGNQVMIRVWGGGIYEADEFFDAADEFGIIIWQDFAFACASYPVYPSYLESVETEARQNVQRLRNHPSLVIWAGNNEDYQLIERYGLEYDYEGDKDPQSWLKTNFPARYIYEYLLPKIVKEETKGIPYHPSSPFGNGTSTVLKVDPTVGDIHQWNVWHGTMEPYHRLPNMGGRFVSEFGMEAYPHLETLEKCITNEEDRYPGSMAMDFRNKAIGHERRLVSYVAENFRIRYDLKGFAHLTQVMQADALSWAYKSWRRDWGTAGKRKCGGVLVWQLNDCWPTMSWAVVDYYQLPKAGYYAIKRALEPITINVQRKVHEWTVRPADALWNRDTSHIDMRKVWGEVEIDVWVASAKTTSFNGEIVLRYVSVNTGEEVLERSKYTVEILTNGTTDVIQKKKIEIPNQQGPNEAFSTTKSDPFVVHATLSVKGKHISSDISWPDPIKYLSFSDREVEVKYSDSGKRATVSAKRPVKGFVFSEKQGITLSDNGFDIVPGEAKEVIVTSENGKIEGIDWAYVEEP</sequence>
<reference evidence="19" key="1">
    <citation type="journal article" date="2020" name="Stud. Mycol.">
        <title>101 Dothideomycetes genomes: a test case for predicting lifestyles and emergence of pathogens.</title>
        <authorList>
            <person name="Haridas S."/>
            <person name="Albert R."/>
            <person name="Binder M."/>
            <person name="Bloem J."/>
            <person name="Labutti K."/>
            <person name="Salamov A."/>
            <person name="Andreopoulos B."/>
            <person name="Baker S."/>
            <person name="Barry K."/>
            <person name="Bills G."/>
            <person name="Bluhm B."/>
            <person name="Cannon C."/>
            <person name="Castanera R."/>
            <person name="Culley D."/>
            <person name="Daum C."/>
            <person name="Ezra D."/>
            <person name="Gonzalez J."/>
            <person name="Henrissat B."/>
            <person name="Kuo A."/>
            <person name="Liang C."/>
            <person name="Lipzen A."/>
            <person name="Lutzoni F."/>
            <person name="Magnuson J."/>
            <person name="Mondo S."/>
            <person name="Nolan M."/>
            <person name="Ohm R."/>
            <person name="Pangilinan J."/>
            <person name="Park H.-J."/>
            <person name="Ramirez L."/>
            <person name="Alfaro M."/>
            <person name="Sun H."/>
            <person name="Tritt A."/>
            <person name="Yoshinaga Y."/>
            <person name="Zwiers L.-H."/>
            <person name="Turgeon B."/>
            <person name="Goodwin S."/>
            <person name="Spatafora J."/>
            <person name="Crous P."/>
            <person name="Grigoriev I."/>
        </authorList>
    </citation>
    <scope>NUCLEOTIDE SEQUENCE</scope>
    <source>
        <strain evidence="19">CBS 473.64</strain>
    </source>
</reference>
<evidence type="ECO:0000259" key="15">
    <source>
        <dbReference type="Pfam" id="PF00703"/>
    </source>
</evidence>
<dbReference type="Pfam" id="PF00703">
    <property type="entry name" value="Glyco_hydro_2"/>
    <property type="match status" value="1"/>
</dbReference>
<dbReference type="FunFam" id="3.20.20.80:FF:000050">
    <property type="entry name" value="Beta-mannosidase B"/>
    <property type="match status" value="1"/>
</dbReference>
<dbReference type="SUPFAM" id="SSF49785">
    <property type="entry name" value="Galactose-binding domain-like"/>
    <property type="match status" value="1"/>
</dbReference>
<dbReference type="GO" id="GO:0006516">
    <property type="term" value="P:glycoprotein catabolic process"/>
    <property type="evidence" value="ECO:0007669"/>
    <property type="project" value="TreeGrafter"/>
</dbReference>
<accession>A0A6A6S0M0</accession>
<evidence type="ECO:0000256" key="10">
    <source>
        <dbReference type="ARBA" id="ARBA00023295"/>
    </source>
</evidence>
<evidence type="ECO:0000256" key="12">
    <source>
        <dbReference type="ARBA" id="ARBA00038429"/>
    </source>
</evidence>
<keyword evidence="9" id="KW-0119">Carbohydrate metabolism</keyword>
<dbReference type="EMBL" id="MU006783">
    <property type="protein sequence ID" value="KAF2641045.1"/>
    <property type="molecule type" value="Genomic_DNA"/>
</dbReference>
<dbReference type="Pfam" id="PF17786">
    <property type="entry name" value="Mannosidase_ig"/>
    <property type="match status" value="1"/>
</dbReference>
<dbReference type="InterPro" id="IPR013783">
    <property type="entry name" value="Ig-like_fold"/>
</dbReference>
<dbReference type="Pfam" id="PF22666">
    <property type="entry name" value="Glyco_hydro_2_N2"/>
    <property type="match status" value="1"/>
</dbReference>
<dbReference type="Proteomes" id="UP000799753">
    <property type="component" value="Unassembled WGS sequence"/>
</dbReference>
<dbReference type="GO" id="GO:0004567">
    <property type="term" value="F:beta-mannosidase activity"/>
    <property type="evidence" value="ECO:0007669"/>
    <property type="project" value="UniProtKB-EC"/>
</dbReference>
<evidence type="ECO:0000256" key="1">
    <source>
        <dbReference type="ARBA" id="ARBA00000829"/>
    </source>
</evidence>
<comment type="catalytic activity">
    <reaction evidence="1">
        <text>Hydrolysis of terminal, non-reducing beta-D-mannose residues in beta-D-mannosides.</text>
        <dbReference type="EC" id="3.2.1.25"/>
    </reaction>
</comment>
<evidence type="ECO:0000313" key="19">
    <source>
        <dbReference type="EMBL" id="KAF2641045.1"/>
    </source>
</evidence>
<evidence type="ECO:0000256" key="2">
    <source>
        <dbReference type="ARBA" id="ARBA00004613"/>
    </source>
</evidence>
<dbReference type="SUPFAM" id="SSF49303">
    <property type="entry name" value="beta-Galactosidase/glucuronidase domain"/>
    <property type="match status" value="2"/>
</dbReference>
<name>A0A6A6S0M0_9PLEO</name>
<evidence type="ECO:0000256" key="6">
    <source>
        <dbReference type="ARBA" id="ARBA00022525"/>
    </source>
</evidence>
<comment type="subunit">
    <text evidence="4">Homodimer.</text>
</comment>
<comment type="subcellular location">
    <subcellularLocation>
        <location evidence="2">Secreted</location>
    </subcellularLocation>
</comment>
<comment type="pathway">
    <text evidence="3">Glycan metabolism; N-glycan degradation.</text>
</comment>
<feature type="domain" description="Beta-mannosidase-like galactose-binding" evidence="18">
    <location>
        <begin position="15"/>
        <end position="192"/>
    </location>
</feature>
<keyword evidence="6" id="KW-0964">Secreted</keyword>
<dbReference type="SUPFAM" id="SSF51445">
    <property type="entry name" value="(Trans)glycosidases"/>
    <property type="match status" value="1"/>
</dbReference>
<dbReference type="InterPro" id="IPR008979">
    <property type="entry name" value="Galactose-bd-like_sf"/>
</dbReference>
<dbReference type="AlphaFoldDB" id="A0A6A6S0M0"/>
<feature type="domain" description="Beta-mannosidase Ig-fold" evidence="16">
    <location>
        <begin position="815"/>
        <end position="867"/>
    </location>
</feature>
<keyword evidence="20" id="KW-1185">Reference proteome</keyword>
<organism evidence="19 20">
    <name type="scientific">Massarina eburnea CBS 473.64</name>
    <dbReference type="NCBI Taxonomy" id="1395130"/>
    <lineage>
        <taxon>Eukaryota</taxon>
        <taxon>Fungi</taxon>
        <taxon>Dikarya</taxon>
        <taxon>Ascomycota</taxon>
        <taxon>Pezizomycotina</taxon>
        <taxon>Dothideomycetes</taxon>
        <taxon>Pleosporomycetidae</taxon>
        <taxon>Pleosporales</taxon>
        <taxon>Massarineae</taxon>
        <taxon>Massarinaceae</taxon>
        <taxon>Massarina</taxon>
    </lineage>
</organism>
<evidence type="ECO:0000256" key="3">
    <source>
        <dbReference type="ARBA" id="ARBA00004740"/>
    </source>
</evidence>
<evidence type="ECO:0000256" key="7">
    <source>
        <dbReference type="ARBA" id="ARBA00022801"/>
    </source>
</evidence>
<dbReference type="PANTHER" id="PTHR43730">
    <property type="entry name" value="BETA-MANNOSIDASE"/>
    <property type="match status" value="1"/>
</dbReference>